<dbReference type="Pfam" id="PF13560">
    <property type="entry name" value="HTH_31"/>
    <property type="match status" value="1"/>
</dbReference>
<feature type="domain" description="HTH cro/C1-type" evidence="2">
    <location>
        <begin position="22"/>
        <end position="77"/>
    </location>
</feature>
<dbReference type="Proteomes" id="UP001603013">
    <property type="component" value="Unassembled WGS sequence"/>
</dbReference>
<sequence>MARPETPLPEDTSQPLQELALELRKLRAASQLTYQAMSERGRLSPASFSRAASGRQLPTWGVLLAFLEACGVPEGEFDAWHKRWRDAEVAAHLAPVPYSADDQIAHLAMSGLLRELYVAAGSPSLRLVSERSGVPRSTVHRLLSASTDTRRRNPPSPDLTLQVASTLLSFLRPGEYGRGSKFEHVYKLVRRTHPVRAPRHPADGGVRRALAASQTEQPPTEPGPDEMFAEFERSLRQVRNLIAHGQLKTDPLVAVQVMNLAALLERAEPDHLADDPAPERAVGT</sequence>
<dbReference type="InterPro" id="IPR001387">
    <property type="entry name" value="Cro/C1-type_HTH"/>
</dbReference>
<evidence type="ECO:0000313" key="4">
    <source>
        <dbReference type="Proteomes" id="UP001603013"/>
    </source>
</evidence>
<organism evidence="3 4">
    <name type="scientific">Streptomyces lateritius</name>
    <dbReference type="NCBI Taxonomy" id="67313"/>
    <lineage>
        <taxon>Bacteria</taxon>
        <taxon>Bacillati</taxon>
        <taxon>Actinomycetota</taxon>
        <taxon>Actinomycetes</taxon>
        <taxon>Kitasatosporales</taxon>
        <taxon>Streptomycetaceae</taxon>
        <taxon>Streptomyces</taxon>
    </lineage>
</organism>
<dbReference type="Pfam" id="PF09339">
    <property type="entry name" value="HTH_IclR"/>
    <property type="match status" value="1"/>
</dbReference>
<dbReference type="Gene3D" id="1.10.260.40">
    <property type="entry name" value="lambda repressor-like DNA-binding domains"/>
    <property type="match status" value="1"/>
</dbReference>
<dbReference type="SMART" id="SM00530">
    <property type="entry name" value="HTH_XRE"/>
    <property type="match status" value="2"/>
</dbReference>
<proteinExistence type="predicted"/>
<feature type="region of interest" description="Disordered" evidence="1">
    <location>
        <begin position="196"/>
        <end position="226"/>
    </location>
</feature>
<dbReference type="InterPro" id="IPR010982">
    <property type="entry name" value="Lambda_DNA-bd_dom_sf"/>
</dbReference>
<dbReference type="RefSeq" id="WP_391936914.1">
    <property type="nucleotide sequence ID" value="NZ_JBIBSM010000018.1"/>
</dbReference>
<evidence type="ECO:0000313" key="3">
    <source>
        <dbReference type="EMBL" id="MFF8280006.1"/>
    </source>
</evidence>
<accession>A0ABW6YJG9</accession>
<evidence type="ECO:0000256" key="1">
    <source>
        <dbReference type="SAM" id="MobiDB-lite"/>
    </source>
</evidence>
<dbReference type="SUPFAM" id="SSF47413">
    <property type="entry name" value="lambda repressor-like DNA-binding domains"/>
    <property type="match status" value="1"/>
</dbReference>
<reference evidence="3 4" key="1">
    <citation type="submission" date="2024-10" db="EMBL/GenBank/DDBJ databases">
        <title>The Natural Products Discovery Center: Release of the First 8490 Sequenced Strains for Exploring Actinobacteria Biosynthetic Diversity.</title>
        <authorList>
            <person name="Kalkreuter E."/>
            <person name="Kautsar S.A."/>
            <person name="Yang D."/>
            <person name="Bader C.D."/>
            <person name="Teijaro C.N."/>
            <person name="Fluegel L."/>
            <person name="Davis C.M."/>
            <person name="Simpson J.R."/>
            <person name="Lauterbach L."/>
            <person name="Steele A.D."/>
            <person name="Gui C."/>
            <person name="Meng S."/>
            <person name="Li G."/>
            <person name="Viehrig K."/>
            <person name="Ye F."/>
            <person name="Su P."/>
            <person name="Kiefer A.F."/>
            <person name="Nichols A."/>
            <person name="Cepeda A.J."/>
            <person name="Yan W."/>
            <person name="Fan B."/>
            <person name="Jiang Y."/>
            <person name="Adhikari A."/>
            <person name="Zheng C.-J."/>
            <person name="Schuster L."/>
            <person name="Cowan T.M."/>
            <person name="Smanski M.J."/>
            <person name="Chevrette M.G."/>
            <person name="De Carvalho L.P.S."/>
            <person name="Shen B."/>
        </authorList>
    </citation>
    <scope>NUCLEOTIDE SEQUENCE [LARGE SCALE GENOMIC DNA]</scope>
    <source>
        <strain evidence="3 4">NPDC015755</strain>
    </source>
</reference>
<keyword evidence="4" id="KW-1185">Reference proteome</keyword>
<dbReference type="CDD" id="cd00093">
    <property type="entry name" value="HTH_XRE"/>
    <property type="match status" value="1"/>
</dbReference>
<dbReference type="InterPro" id="IPR005471">
    <property type="entry name" value="Tscrpt_reg_IclR_N"/>
</dbReference>
<comment type="caution">
    <text evidence="3">The sequence shown here is derived from an EMBL/GenBank/DDBJ whole genome shotgun (WGS) entry which is preliminary data.</text>
</comment>
<feature type="domain" description="HTH cro/C1-type" evidence="2">
    <location>
        <begin position="112"/>
        <end position="171"/>
    </location>
</feature>
<feature type="region of interest" description="Disordered" evidence="1">
    <location>
        <begin position="139"/>
        <end position="158"/>
    </location>
</feature>
<evidence type="ECO:0000259" key="2">
    <source>
        <dbReference type="SMART" id="SM00530"/>
    </source>
</evidence>
<dbReference type="EMBL" id="JBIBSM010000018">
    <property type="protein sequence ID" value="MFF8280006.1"/>
    <property type="molecule type" value="Genomic_DNA"/>
</dbReference>
<protein>
    <submittedName>
        <fullName evidence="3">Helix-turn-helix domain-containing protein</fullName>
    </submittedName>
</protein>
<name>A0ABW6YJG9_9ACTN</name>
<gene>
    <name evidence="3" type="ORF">ACF05T_28575</name>
</gene>